<organism evidence="3 4">
    <name type="scientific">Ideonella alba</name>
    <dbReference type="NCBI Taxonomy" id="2824118"/>
    <lineage>
        <taxon>Bacteria</taxon>
        <taxon>Pseudomonadati</taxon>
        <taxon>Pseudomonadota</taxon>
        <taxon>Betaproteobacteria</taxon>
        <taxon>Burkholderiales</taxon>
        <taxon>Sphaerotilaceae</taxon>
        <taxon>Ideonella</taxon>
    </lineage>
</organism>
<dbReference type="SUPFAM" id="SSF53474">
    <property type="entry name" value="alpha/beta-Hydrolases"/>
    <property type="match status" value="1"/>
</dbReference>
<evidence type="ECO:0000313" key="4">
    <source>
        <dbReference type="Proteomes" id="UP000676246"/>
    </source>
</evidence>
<gene>
    <name evidence="3" type="ORF">KAK03_13120</name>
</gene>
<dbReference type="EMBL" id="JAGQDD010000008">
    <property type="protein sequence ID" value="MBQ0931428.1"/>
    <property type="molecule type" value="Genomic_DNA"/>
</dbReference>
<dbReference type="PANTHER" id="PTHR43039">
    <property type="entry name" value="ESTERASE-RELATED"/>
    <property type="match status" value="1"/>
</dbReference>
<proteinExistence type="inferred from homology"/>
<accession>A0A941BHB1</accession>
<keyword evidence="3" id="KW-0378">Hydrolase</keyword>
<dbReference type="PRINTS" id="PR00111">
    <property type="entry name" value="ABHYDROLASE"/>
</dbReference>
<sequence length="266" mass="28887">MTESRLLAHHAVLSGSGSAATVLVHGFGCDRHIWRAVVPRIETLSRVLAYDLAGCGDSVSTWDPARHGSLQGHADDLLALLDEAGQDRVTGVGHSVGSVILLLAALAAPQRFERLVLLAPSPRFLNDPPDYVGGFEQRDLDELFQLMESNHFGWAQFLAPMAMGQSNPVSLTRDFERALCSLEPRIARQFARLAFSVDVRALLPRLTVPALIVQCADDSLAPVAVGRWMHARMPGSSLVELPISGHCPHVSHPEEVVRLLRGVLHA</sequence>
<comment type="similarity">
    <text evidence="1">Belongs to the AB hydrolase superfamily.</text>
</comment>
<comment type="caution">
    <text evidence="3">The sequence shown here is derived from an EMBL/GenBank/DDBJ whole genome shotgun (WGS) entry which is preliminary data.</text>
</comment>
<dbReference type="RefSeq" id="WP_210854403.1">
    <property type="nucleotide sequence ID" value="NZ_JAGQDD010000008.1"/>
</dbReference>
<evidence type="ECO:0000259" key="2">
    <source>
        <dbReference type="Pfam" id="PF12697"/>
    </source>
</evidence>
<dbReference type="Pfam" id="PF12697">
    <property type="entry name" value="Abhydrolase_6"/>
    <property type="match status" value="1"/>
</dbReference>
<dbReference type="Gene3D" id="3.40.50.1820">
    <property type="entry name" value="alpha/beta hydrolase"/>
    <property type="match status" value="1"/>
</dbReference>
<dbReference type="InterPro" id="IPR000073">
    <property type="entry name" value="AB_hydrolase_1"/>
</dbReference>
<dbReference type="Proteomes" id="UP000676246">
    <property type="component" value="Unassembled WGS sequence"/>
</dbReference>
<feature type="domain" description="AB hydrolase-1" evidence="2">
    <location>
        <begin position="22"/>
        <end position="258"/>
    </location>
</feature>
<keyword evidence="4" id="KW-1185">Reference proteome</keyword>
<name>A0A941BHB1_9BURK</name>
<evidence type="ECO:0000313" key="3">
    <source>
        <dbReference type="EMBL" id="MBQ0931428.1"/>
    </source>
</evidence>
<evidence type="ECO:0000256" key="1">
    <source>
        <dbReference type="ARBA" id="ARBA00008645"/>
    </source>
</evidence>
<dbReference type="InterPro" id="IPR029058">
    <property type="entry name" value="AB_hydrolase_fold"/>
</dbReference>
<dbReference type="GO" id="GO:0016787">
    <property type="term" value="F:hydrolase activity"/>
    <property type="evidence" value="ECO:0007669"/>
    <property type="project" value="UniProtKB-KW"/>
</dbReference>
<dbReference type="AlphaFoldDB" id="A0A941BHB1"/>
<protein>
    <submittedName>
        <fullName evidence="3">Alpha/beta hydrolase</fullName>
    </submittedName>
</protein>
<reference evidence="3 4" key="1">
    <citation type="submission" date="2021-04" db="EMBL/GenBank/DDBJ databases">
        <title>The genome sequence of Ideonella sp. 3Y2.</title>
        <authorList>
            <person name="Liu Y."/>
        </authorList>
    </citation>
    <scope>NUCLEOTIDE SEQUENCE [LARGE SCALE GENOMIC DNA]</scope>
    <source>
        <strain evidence="3 4">3Y2</strain>
    </source>
</reference>